<evidence type="ECO:0000259" key="6">
    <source>
        <dbReference type="PROSITE" id="PS50237"/>
    </source>
</evidence>
<feature type="repeat" description="RCC1" evidence="5">
    <location>
        <begin position="209"/>
        <end position="260"/>
    </location>
</feature>
<dbReference type="AlphaFoldDB" id="L5LKE7"/>
<dbReference type="FunFam" id="3.30.2410.10:FF:000003">
    <property type="entry name" value="probable E3 ubiquitin-protein ligase HERC4 isoform X1"/>
    <property type="match status" value="1"/>
</dbReference>
<dbReference type="PANTHER" id="PTHR45622:SF18">
    <property type="entry name" value="E3 UBIQUITIN-PROTEIN LIGASE HERC3-RELATED"/>
    <property type="match status" value="1"/>
</dbReference>
<dbReference type="SUPFAM" id="SSF50985">
    <property type="entry name" value="RCC1/BLIP-II"/>
    <property type="match status" value="1"/>
</dbReference>
<evidence type="ECO:0000256" key="2">
    <source>
        <dbReference type="ARBA" id="ARBA00022737"/>
    </source>
</evidence>
<dbReference type="InterPro" id="IPR000408">
    <property type="entry name" value="Reg_chr_condens"/>
</dbReference>
<dbReference type="Gene3D" id="3.30.2410.10">
    <property type="entry name" value="Hect, E3 ligase catalytic domain"/>
    <property type="match status" value="1"/>
</dbReference>
<evidence type="ECO:0000256" key="4">
    <source>
        <dbReference type="PROSITE-ProRule" id="PRU00104"/>
    </source>
</evidence>
<accession>L5LKE7</accession>
<dbReference type="FunFam" id="2.130.10.30:FF:000012">
    <property type="entry name" value="probable E3 ubiquitin-protein ligase HERC3 isoform X1"/>
    <property type="match status" value="1"/>
</dbReference>
<feature type="repeat" description="RCC1" evidence="5">
    <location>
        <begin position="1"/>
        <end position="52"/>
    </location>
</feature>
<dbReference type="InterPro" id="IPR035983">
    <property type="entry name" value="Hect_E3_ubiquitin_ligase"/>
</dbReference>
<dbReference type="CDD" id="cd00078">
    <property type="entry name" value="HECTc"/>
    <property type="match status" value="1"/>
</dbReference>
<dbReference type="Proteomes" id="UP000010556">
    <property type="component" value="Unassembled WGS sequence"/>
</dbReference>
<dbReference type="Gene3D" id="3.90.1750.10">
    <property type="entry name" value="Hect, E3 ligase catalytic domains"/>
    <property type="match status" value="1"/>
</dbReference>
<keyword evidence="2" id="KW-0677">Repeat</keyword>
<feature type="repeat" description="RCC1" evidence="5">
    <location>
        <begin position="156"/>
        <end position="208"/>
    </location>
</feature>
<feature type="repeat" description="RCC1" evidence="5">
    <location>
        <begin position="103"/>
        <end position="155"/>
    </location>
</feature>
<organism evidence="7 8">
    <name type="scientific">Myotis davidii</name>
    <name type="common">David's myotis</name>
    <dbReference type="NCBI Taxonomy" id="225400"/>
    <lineage>
        <taxon>Eukaryota</taxon>
        <taxon>Metazoa</taxon>
        <taxon>Chordata</taxon>
        <taxon>Craniata</taxon>
        <taxon>Vertebrata</taxon>
        <taxon>Euteleostomi</taxon>
        <taxon>Mammalia</taxon>
        <taxon>Eutheria</taxon>
        <taxon>Laurasiatheria</taxon>
        <taxon>Chiroptera</taxon>
        <taxon>Yangochiroptera</taxon>
        <taxon>Vespertilionidae</taxon>
        <taxon>Myotis</taxon>
    </lineage>
</organism>
<dbReference type="PRINTS" id="PR00633">
    <property type="entry name" value="RCCNDNSATION"/>
</dbReference>
<dbReference type="PROSITE" id="PS50237">
    <property type="entry name" value="HECT"/>
    <property type="match status" value="1"/>
</dbReference>
<dbReference type="InterPro" id="IPR009091">
    <property type="entry name" value="RCC1/BLIP-II"/>
</dbReference>
<dbReference type="FunFam" id="3.90.1750.10:FF:000010">
    <property type="entry name" value="probable E3 ubiquitin-protein ligase HERC4 isoform X1"/>
    <property type="match status" value="1"/>
</dbReference>
<evidence type="ECO:0000313" key="8">
    <source>
        <dbReference type="Proteomes" id="UP000010556"/>
    </source>
</evidence>
<dbReference type="SMART" id="SM00119">
    <property type="entry name" value="HECTc"/>
    <property type="match status" value="1"/>
</dbReference>
<feature type="repeat" description="RCC1" evidence="5">
    <location>
        <begin position="314"/>
        <end position="380"/>
    </location>
</feature>
<reference evidence="8" key="1">
    <citation type="journal article" date="2013" name="Science">
        <title>Comparative analysis of bat genomes provides insight into the evolution of flight and immunity.</title>
        <authorList>
            <person name="Zhang G."/>
            <person name="Cowled C."/>
            <person name="Shi Z."/>
            <person name="Huang Z."/>
            <person name="Bishop-Lilly K.A."/>
            <person name="Fang X."/>
            <person name="Wynne J.W."/>
            <person name="Xiong Z."/>
            <person name="Baker M.L."/>
            <person name="Zhao W."/>
            <person name="Tachedjian M."/>
            <person name="Zhu Y."/>
            <person name="Zhou P."/>
            <person name="Jiang X."/>
            <person name="Ng J."/>
            <person name="Yang L."/>
            <person name="Wu L."/>
            <person name="Xiao J."/>
            <person name="Feng Y."/>
            <person name="Chen Y."/>
            <person name="Sun X."/>
            <person name="Zhang Y."/>
            <person name="Marsh G.A."/>
            <person name="Crameri G."/>
            <person name="Broder C.C."/>
            <person name="Frey K.G."/>
            <person name="Wang L.F."/>
            <person name="Wang J."/>
        </authorList>
    </citation>
    <scope>NUCLEOTIDE SEQUENCE [LARGE SCALE GENOMIC DNA]</scope>
</reference>
<sequence length="1031" mass="114787">MLCWGYWSLGQPGISTNLQGIVAEPQVCGFISDRSVKEVACGGNHSVFLLEDGEVYTCGLNTKGQLGHGREGNKPEQIGALADQHIVHVACGESHSLALSDRGQLFSWGAGSDGQLGLMTTEDSVAVPRLIQKLNQQTILQVSCGNWHCLALAADGQFFTWGKNSHGQLGLGKDFPSQASPQRVRSLEGIPLAQVAAGGAHSFALSLSGAVFGWGMNNAGQLGLSDEEDRESPCHVKLLRTQKVVYISCGEEHTAVLTKSGGVFTFGAGSCGQLGHDSMNDEVNPRRVLELMGSEVTQIACGRQHTLAFVPSSGLIYAFGCGARGQLGTGHTCNVKCPSPVKGYWAAHRGQLSATADRFKYHIVKQIFSGGDQTFVLCSKYENSSPAVDFRIMNQAHYTSLINDETIAAWKQKLSEHNNANTIKIDEHFKTSPKIPGIDLNSTRILFEKLMNSQHSVILEQILNSFESCLIPQLSSSPPDVEAMRIYLILPEFPLLQDSKYYITLTIPLAMAILRLDTNPSKVLDNWWSQVCPKYFMKLVNLYKDAVVYLLQGRKTFLIPVLFNNYITAALKLLEKLYKVNLKVKHVEYDTFYIPEISSLVDIQEDYLMWFLHQAGTDAVTLCSYPFIFDAQAKTKMLQTDAELQMQVAVNGANLQNVFMLLTLEPLLARSPFLVLHVRRNNLVGDALRELSIHSDIDLKKPLKVIFDGEEAVDAGGVTKEFFLLLLKELLNPIYGMFTYYQDSNLLWFSDTCFVEHNWFHLIGITCGLAIYNSTVVDLHFPLALYKKLLNVNPGLEDLKELSPTEGRYRAKRQIGVGNCSGCLWQCGLKFENTTGGTDICRESYGVIEQKKLIPEGDKVTVCKENRQEFVDAYVNYIFQISVHEWYTAFSSGFLKVCGGKVLELFQPSELRAMMVGNSSYNWEELEETAIYKGDYSATHPTVKLFWETFHEFPLEKKKKFLLFLTGSDRIPIYGMASLQMVIQSTASGEEYLPVAHTCYNLLDLPKYSSKEILSARLTQALDNYEGFSLA</sequence>
<dbReference type="InterPro" id="IPR051709">
    <property type="entry name" value="Ub-ligase/GTPase-reg"/>
</dbReference>
<feature type="domain" description="HECT" evidence="6">
    <location>
        <begin position="695"/>
        <end position="1031"/>
    </location>
</feature>
<gene>
    <name evidence="7" type="ORF">MDA_GLEAN10010988</name>
</gene>
<dbReference type="PANTHER" id="PTHR45622">
    <property type="entry name" value="UBIQUITIN-PROTEIN LIGASE E3A-RELATED"/>
    <property type="match status" value="1"/>
</dbReference>
<dbReference type="Gene3D" id="2.130.10.30">
    <property type="entry name" value="Regulator of chromosome condensation 1/beta-lactamase-inhibitor protein II"/>
    <property type="match status" value="2"/>
</dbReference>
<dbReference type="FunFam" id="2.130.10.30:FF:000018">
    <property type="entry name" value="probable E3 ubiquitin-protein ligase HERC3 isoform X1"/>
    <property type="match status" value="1"/>
</dbReference>
<dbReference type="GO" id="GO:0004842">
    <property type="term" value="F:ubiquitin-protein transferase activity"/>
    <property type="evidence" value="ECO:0007669"/>
    <property type="project" value="InterPro"/>
</dbReference>
<dbReference type="GO" id="GO:0005737">
    <property type="term" value="C:cytoplasm"/>
    <property type="evidence" value="ECO:0007669"/>
    <property type="project" value="TreeGrafter"/>
</dbReference>
<feature type="repeat" description="RCC1" evidence="5">
    <location>
        <begin position="261"/>
        <end position="312"/>
    </location>
</feature>
<dbReference type="Gene3D" id="3.30.2160.10">
    <property type="entry name" value="Hect, E3 ligase catalytic domain"/>
    <property type="match status" value="1"/>
</dbReference>
<dbReference type="InterPro" id="IPR058923">
    <property type="entry name" value="RCC1-like_dom"/>
</dbReference>
<dbReference type="PROSITE" id="PS50012">
    <property type="entry name" value="RCC1_3"/>
    <property type="match status" value="7"/>
</dbReference>
<dbReference type="PROSITE" id="PS00626">
    <property type="entry name" value="RCC1_2"/>
    <property type="match status" value="3"/>
</dbReference>
<dbReference type="Pfam" id="PF00632">
    <property type="entry name" value="HECT"/>
    <property type="match status" value="1"/>
</dbReference>
<evidence type="ECO:0000256" key="1">
    <source>
        <dbReference type="ARBA" id="ARBA00022679"/>
    </source>
</evidence>
<evidence type="ECO:0000256" key="5">
    <source>
        <dbReference type="PROSITE-ProRule" id="PRU00235"/>
    </source>
</evidence>
<feature type="active site" description="Glycyl thioester intermediate" evidence="4">
    <location>
        <position position="999"/>
    </location>
</feature>
<feature type="repeat" description="RCC1" evidence="5">
    <location>
        <begin position="53"/>
        <end position="102"/>
    </location>
</feature>
<dbReference type="EMBL" id="KB110667">
    <property type="protein sequence ID" value="ELK26864.1"/>
    <property type="molecule type" value="Genomic_DNA"/>
</dbReference>
<evidence type="ECO:0000256" key="3">
    <source>
        <dbReference type="ARBA" id="ARBA00022786"/>
    </source>
</evidence>
<dbReference type="InterPro" id="IPR000569">
    <property type="entry name" value="HECT_dom"/>
</dbReference>
<keyword evidence="1" id="KW-0808">Transferase</keyword>
<dbReference type="eggNOG" id="KOG0941">
    <property type="taxonomic scope" value="Eukaryota"/>
</dbReference>
<keyword evidence="3 4" id="KW-0833">Ubl conjugation pathway</keyword>
<name>L5LKE7_MYODS</name>
<dbReference type="SUPFAM" id="SSF56204">
    <property type="entry name" value="Hect, E3 ligase catalytic domain"/>
    <property type="match status" value="1"/>
</dbReference>
<keyword evidence="8" id="KW-1185">Reference proteome</keyword>
<evidence type="ECO:0000313" key="7">
    <source>
        <dbReference type="EMBL" id="ELK26864.1"/>
    </source>
</evidence>
<proteinExistence type="predicted"/>
<dbReference type="Pfam" id="PF25390">
    <property type="entry name" value="WD40_RLD"/>
    <property type="match status" value="1"/>
</dbReference>
<protein>
    <submittedName>
        <fullName evidence="7">Putative E3 ubiquitin-protein ligase HERC3</fullName>
    </submittedName>
</protein>